<dbReference type="RefSeq" id="WP_345215228.1">
    <property type="nucleotide sequence ID" value="NZ_BAABGN010000002.1"/>
</dbReference>
<gene>
    <name evidence="2" type="ORF">GCM10023169_08500</name>
</gene>
<dbReference type="Proteomes" id="UP001500622">
    <property type="component" value="Unassembled WGS sequence"/>
</dbReference>
<keyword evidence="1" id="KW-1133">Transmembrane helix</keyword>
<feature type="transmembrane region" description="Helical" evidence="1">
    <location>
        <begin position="120"/>
        <end position="140"/>
    </location>
</feature>
<evidence type="ECO:0000256" key="1">
    <source>
        <dbReference type="SAM" id="Phobius"/>
    </source>
</evidence>
<sequence>MTEVGDPISGARWVIARKRKFHLAAAILLVAVVAVAGWTVLSGHVLAGIVVCAVVLVPALILVVLPFLMEREVRDFDAGRQQASRRRLLKLNLFVSLMVLTSSALNVFGADHGDVLTSVWWLLLVLCGAMAITMAVQLVLTRRNPSED</sequence>
<comment type="caution">
    <text evidence="2">The sequence shown here is derived from an EMBL/GenBank/DDBJ whole genome shotgun (WGS) entry which is preliminary data.</text>
</comment>
<proteinExistence type="predicted"/>
<evidence type="ECO:0000313" key="2">
    <source>
        <dbReference type="EMBL" id="GAA4418661.1"/>
    </source>
</evidence>
<name>A0ABP8KY46_9MICO</name>
<accession>A0ABP8KY46</accession>
<evidence type="ECO:0008006" key="4">
    <source>
        <dbReference type="Google" id="ProtNLM"/>
    </source>
</evidence>
<feature type="transmembrane region" description="Helical" evidence="1">
    <location>
        <begin position="21"/>
        <end position="40"/>
    </location>
</feature>
<keyword evidence="1" id="KW-0812">Transmembrane</keyword>
<keyword evidence="3" id="KW-1185">Reference proteome</keyword>
<evidence type="ECO:0000313" key="3">
    <source>
        <dbReference type="Proteomes" id="UP001500622"/>
    </source>
</evidence>
<organism evidence="2 3">
    <name type="scientific">Georgenia halophila</name>
    <dbReference type="NCBI Taxonomy" id="620889"/>
    <lineage>
        <taxon>Bacteria</taxon>
        <taxon>Bacillati</taxon>
        <taxon>Actinomycetota</taxon>
        <taxon>Actinomycetes</taxon>
        <taxon>Micrococcales</taxon>
        <taxon>Bogoriellaceae</taxon>
        <taxon>Georgenia</taxon>
    </lineage>
</organism>
<dbReference type="EMBL" id="BAABGN010000002">
    <property type="protein sequence ID" value="GAA4418661.1"/>
    <property type="molecule type" value="Genomic_DNA"/>
</dbReference>
<reference evidence="3" key="1">
    <citation type="journal article" date="2019" name="Int. J. Syst. Evol. Microbiol.">
        <title>The Global Catalogue of Microorganisms (GCM) 10K type strain sequencing project: providing services to taxonomists for standard genome sequencing and annotation.</title>
        <authorList>
            <consortium name="The Broad Institute Genomics Platform"/>
            <consortium name="The Broad Institute Genome Sequencing Center for Infectious Disease"/>
            <person name="Wu L."/>
            <person name="Ma J."/>
        </authorList>
    </citation>
    <scope>NUCLEOTIDE SEQUENCE [LARGE SCALE GENOMIC DNA]</scope>
    <source>
        <strain evidence="3">JCM 17810</strain>
    </source>
</reference>
<feature type="transmembrane region" description="Helical" evidence="1">
    <location>
        <begin position="46"/>
        <end position="68"/>
    </location>
</feature>
<keyword evidence="1" id="KW-0472">Membrane</keyword>
<feature type="transmembrane region" description="Helical" evidence="1">
    <location>
        <begin position="89"/>
        <end position="108"/>
    </location>
</feature>
<protein>
    <recommendedName>
        <fullName evidence="4">DUF2178 domain-containing protein</fullName>
    </recommendedName>
</protein>